<dbReference type="SUPFAM" id="SSF88874">
    <property type="entry name" value="Receptor-binding domain of short tail fibre protein gp12"/>
    <property type="match status" value="1"/>
</dbReference>
<name>A0A081RSQ8_PHOTE</name>
<evidence type="ECO:0000259" key="1">
    <source>
        <dbReference type="Pfam" id="PF07484"/>
    </source>
</evidence>
<dbReference type="Pfam" id="PF07484">
    <property type="entry name" value="Collar"/>
    <property type="match status" value="1"/>
</dbReference>
<feature type="domain" description="Phage tail collar" evidence="1">
    <location>
        <begin position="172"/>
        <end position="219"/>
    </location>
</feature>
<dbReference type="InterPro" id="IPR051934">
    <property type="entry name" value="Phage_Tail_Fiber_Structural"/>
</dbReference>
<dbReference type="EMBL" id="JGVH01000072">
    <property type="protein sequence ID" value="KER01711.1"/>
    <property type="molecule type" value="Genomic_DNA"/>
</dbReference>
<protein>
    <submittedName>
        <fullName evidence="2">Phage tail collar family protein</fullName>
    </submittedName>
</protein>
<evidence type="ECO:0000313" key="2">
    <source>
        <dbReference type="EMBL" id="KER01711.1"/>
    </source>
</evidence>
<accession>A0A081RSQ8</accession>
<dbReference type="PATRIC" id="fig|1393735.3.peg.3754"/>
<dbReference type="PANTHER" id="PTHR35191">
    <property type="entry name" value="PROPHAGE SIDE TAIL FIBER PROTEIN HOMOLOG STFQ-RELATED"/>
    <property type="match status" value="1"/>
</dbReference>
<comment type="caution">
    <text evidence="2">The sequence shown here is derived from an EMBL/GenBank/DDBJ whole genome shotgun (WGS) entry which is preliminary data.</text>
</comment>
<dbReference type="InterPro" id="IPR037053">
    <property type="entry name" value="Phage_tail_collar_dom_sf"/>
</dbReference>
<dbReference type="Proteomes" id="UP000028002">
    <property type="component" value="Unassembled WGS sequence"/>
</dbReference>
<reference evidence="2 3" key="1">
    <citation type="submission" date="2014-03" db="EMBL/GenBank/DDBJ databases">
        <title>Draft Genome of Photorhabdus temperata Meg1.</title>
        <authorList>
            <person name="Hurst S.G.IV."/>
            <person name="Morris K."/>
            <person name="Thomas K."/>
            <person name="Tisa L.S."/>
        </authorList>
    </citation>
    <scope>NUCLEOTIDE SEQUENCE [LARGE SCALE GENOMIC DNA]</scope>
    <source>
        <strain evidence="2 3">Meg1</strain>
    </source>
</reference>
<dbReference type="InterPro" id="IPR011083">
    <property type="entry name" value="Phage_tail_collar_dom"/>
</dbReference>
<dbReference type="PANTHER" id="PTHR35191:SF1">
    <property type="entry name" value="PROPHAGE SIDE TAIL FIBER PROTEIN HOMOLOG STFQ-RELATED"/>
    <property type="match status" value="1"/>
</dbReference>
<dbReference type="RefSeq" id="WP_200875307.1">
    <property type="nucleotide sequence ID" value="NZ_CAWLUD010000072.1"/>
</dbReference>
<sequence>MSSYNFGTISIAANSDIATGTGTHWKDNKFGVAPAQTILIKVGNAFKLSAIKNVNSDTELVLIDKFPDVVSNATYFIQTSVPDTYSDAARKVTAQLGYTDELLFNLNKWMTETGVITITTPEGKTIQLKSINALASDISNRLTKDQNGADIPNKSEFIKNLGLGEGSTLPVGVPVPYPLATPPTGWLKCNGAKFDKAAYPALASVFSSGQLPDLRGEFIRGWDDERGVDSRRSLLSTQADDFKSHNHYFERTWGLKGFDPTAGSFPVSADIHGSIINHRSIDTNSVGGAETRPRNVAFNYIVRAA</sequence>
<dbReference type="Gene3D" id="3.90.1340.10">
    <property type="entry name" value="Phage tail collar domain"/>
    <property type="match status" value="1"/>
</dbReference>
<proteinExistence type="predicted"/>
<dbReference type="AlphaFoldDB" id="A0A081RSQ8"/>
<gene>
    <name evidence="2" type="ORF">MEG1DRAFT_03667</name>
</gene>
<evidence type="ECO:0000313" key="3">
    <source>
        <dbReference type="Proteomes" id="UP000028002"/>
    </source>
</evidence>
<organism evidence="2 3">
    <name type="scientific">Photorhabdus temperata subsp. temperata Meg1</name>
    <dbReference type="NCBI Taxonomy" id="1393735"/>
    <lineage>
        <taxon>Bacteria</taxon>
        <taxon>Pseudomonadati</taxon>
        <taxon>Pseudomonadota</taxon>
        <taxon>Gammaproteobacteria</taxon>
        <taxon>Enterobacterales</taxon>
        <taxon>Morganellaceae</taxon>
        <taxon>Photorhabdus</taxon>
    </lineage>
</organism>